<dbReference type="InterPro" id="IPR008984">
    <property type="entry name" value="SMAD_FHA_dom_sf"/>
</dbReference>
<name>A0ABR9HDS0_9ACTN</name>
<protein>
    <submittedName>
        <fullName evidence="1">Uncharacterized protein</fullName>
    </submittedName>
</protein>
<keyword evidence="2" id="KW-1185">Reference proteome</keyword>
<evidence type="ECO:0000313" key="2">
    <source>
        <dbReference type="Proteomes" id="UP000598217"/>
    </source>
</evidence>
<proteinExistence type="predicted"/>
<evidence type="ECO:0000313" key="1">
    <source>
        <dbReference type="EMBL" id="MBE1457162.1"/>
    </source>
</evidence>
<sequence>MRAFPPSEDPDQVITVQQDYDSDTPLDTHHLEAGQVRTFGRGGRNRRVDIRLADEDRAVSRVAGEIIARGDHWRISNLSPTKSYVVENTERLAGFLKVPPHTQGMLVPFETSRVLVPGGRGEHGFLVMAPAACSSVLVLGAGEDPFVAQDPDDTAAEHTDVRSFRIDRLHTYYRVLVAFCEPRLRDPGTRYTPTQVQVAERLGLSKAAVNSHIDYLLRNKFQVEPGEARQGQDWRVDVLTEKALHFGLVSGGDLSVLPEPQGSR</sequence>
<dbReference type="RefSeq" id="WP_191273136.1">
    <property type="nucleotide sequence ID" value="NZ_BMXJ01000006.1"/>
</dbReference>
<accession>A0ABR9HDS0</accession>
<dbReference type="Proteomes" id="UP000598217">
    <property type="component" value="Unassembled WGS sequence"/>
</dbReference>
<dbReference type="EMBL" id="JADBDY010000001">
    <property type="protein sequence ID" value="MBE1457162.1"/>
    <property type="molecule type" value="Genomic_DNA"/>
</dbReference>
<reference evidence="1 2" key="1">
    <citation type="submission" date="2020-10" db="EMBL/GenBank/DDBJ databases">
        <title>Sequencing the genomes of 1000 actinobacteria strains.</title>
        <authorList>
            <person name="Klenk H.-P."/>
        </authorList>
    </citation>
    <scope>NUCLEOTIDE SEQUENCE [LARGE SCALE GENOMIC DNA]</scope>
    <source>
        <strain evidence="1 2">DSM 45157</strain>
    </source>
</reference>
<dbReference type="SUPFAM" id="SSF49879">
    <property type="entry name" value="SMAD/FHA domain"/>
    <property type="match status" value="1"/>
</dbReference>
<gene>
    <name evidence="1" type="ORF">H4W79_001376</name>
</gene>
<comment type="caution">
    <text evidence="1">The sequence shown here is derived from an EMBL/GenBank/DDBJ whole genome shotgun (WGS) entry which is preliminary data.</text>
</comment>
<organism evidence="1 2">
    <name type="scientific">Nocardiopsis terrae</name>
    <dbReference type="NCBI Taxonomy" id="372655"/>
    <lineage>
        <taxon>Bacteria</taxon>
        <taxon>Bacillati</taxon>
        <taxon>Actinomycetota</taxon>
        <taxon>Actinomycetes</taxon>
        <taxon>Streptosporangiales</taxon>
        <taxon>Nocardiopsidaceae</taxon>
        <taxon>Nocardiopsis</taxon>
    </lineage>
</organism>